<dbReference type="AlphaFoldDB" id="A0A0K9GUD9"/>
<evidence type="ECO:0000313" key="2">
    <source>
        <dbReference type="Proteomes" id="UP000037146"/>
    </source>
</evidence>
<accession>A0A0K9GUD9</accession>
<keyword evidence="2" id="KW-1185">Reference proteome</keyword>
<dbReference type="OrthoDB" id="2895352at2"/>
<dbReference type="PATRIC" id="fig|1679170.3.peg.2914"/>
<sequence length="71" mass="8060">MIKEKGYQKDDILKVESKIDPKGSDKTASNYVVEVMFSDEPTIFYMYRVEDGKVYQLGHSGSATKHVDLAK</sequence>
<organism evidence="1 2">
    <name type="scientific">Peribacillus loiseleuriae</name>
    <dbReference type="NCBI Taxonomy" id="1679170"/>
    <lineage>
        <taxon>Bacteria</taxon>
        <taxon>Bacillati</taxon>
        <taxon>Bacillota</taxon>
        <taxon>Bacilli</taxon>
        <taxon>Bacillales</taxon>
        <taxon>Bacillaceae</taxon>
        <taxon>Peribacillus</taxon>
    </lineage>
</organism>
<dbReference type="Proteomes" id="UP000037146">
    <property type="component" value="Unassembled WGS sequence"/>
</dbReference>
<dbReference type="RefSeq" id="WP_049681612.1">
    <property type="nucleotide sequence ID" value="NZ_LFZW01000001.1"/>
</dbReference>
<reference evidence="2" key="1">
    <citation type="submission" date="2015-07" db="EMBL/GenBank/DDBJ databases">
        <title>Genome sequencing project for genomic taxonomy and phylogenomics of Bacillus-like bacteria.</title>
        <authorList>
            <person name="Liu B."/>
            <person name="Wang J."/>
            <person name="Zhu Y."/>
            <person name="Liu G."/>
            <person name="Chen Q."/>
            <person name="Chen Z."/>
            <person name="Lan J."/>
            <person name="Che J."/>
            <person name="Ge C."/>
            <person name="Shi H."/>
            <person name="Pan Z."/>
            <person name="Liu X."/>
        </authorList>
    </citation>
    <scope>NUCLEOTIDE SEQUENCE [LARGE SCALE GENOMIC DNA]</scope>
    <source>
        <strain evidence="2">FJAT-27997</strain>
    </source>
</reference>
<proteinExistence type="predicted"/>
<name>A0A0K9GUD9_9BACI</name>
<protein>
    <submittedName>
        <fullName evidence="1">Uncharacterized protein</fullName>
    </submittedName>
</protein>
<dbReference type="EMBL" id="LFZW01000001">
    <property type="protein sequence ID" value="KMY50265.1"/>
    <property type="molecule type" value="Genomic_DNA"/>
</dbReference>
<evidence type="ECO:0000313" key="1">
    <source>
        <dbReference type="EMBL" id="KMY50265.1"/>
    </source>
</evidence>
<comment type="caution">
    <text evidence="1">The sequence shown here is derived from an EMBL/GenBank/DDBJ whole genome shotgun (WGS) entry which is preliminary data.</text>
</comment>
<gene>
    <name evidence="1" type="ORF">AC625_12770</name>
</gene>